<dbReference type="RefSeq" id="WP_271714316.1">
    <property type="nucleotide sequence ID" value="NZ_AP024169.1"/>
</dbReference>
<gene>
    <name evidence="2" type="ORF">bsdtb5_03120</name>
</gene>
<feature type="transmembrane region" description="Helical" evidence="1">
    <location>
        <begin position="46"/>
        <end position="64"/>
    </location>
</feature>
<keyword evidence="3" id="KW-1185">Reference proteome</keyword>
<feature type="transmembrane region" description="Helical" evidence="1">
    <location>
        <begin position="85"/>
        <end position="102"/>
    </location>
</feature>
<sequence>MDKTITMTDSKYIKPSKKIKVFFWASIVFLFTLFVLPQYFGIPFPLFDFTVIRIMIIVMILLIFGEKQRQQQLFEVMSRTYSKVLIPYLIVLTYTLVLRVDINALLNPLIELISLYLLIYIIQYCLGIKKTLHYLLIFSYIIAFLGLIEFVIHRSPFSYLETIKGIYTGAFIRSGQYRIMGPAIHSLGYGLMLIIMIPICCFDIEKQEINILKNKLLFLAIAANIFFTGSRSTLIVFFLEVVMLALFSPKVNKKKFFIIGGVFIVIFISMLIVFRNIPFINSIIIQIVSVIDELLGTTYSVKFGADISALSSSSHYREQLKYIFQIDWLNPWIGLGRKRSFACEINGSFIQSVDNFYIAEYIRYAYPGMISYIIFLLYFLIRMLKNSIQKKSQISKMLFIGSLGFCINLLWVDSLQTFKYLYILFAIFSCLPENYENLINGKRRRVKVISKYIKNRDEVINLEENE</sequence>
<protein>
    <recommendedName>
        <fullName evidence="4">O-antigen ligase domain-containing protein</fullName>
    </recommendedName>
</protein>
<feature type="transmembrane region" description="Helical" evidence="1">
    <location>
        <begin position="108"/>
        <end position="127"/>
    </location>
</feature>
<name>A0A7R7IB05_9FIRM</name>
<feature type="transmembrane region" description="Helical" evidence="1">
    <location>
        <begin position="364"/>
        <end position="381"/>
    </location>
</feature>
<evidence type="ECO:0000256" key="1">
    <source>
        <dbReference type="SAM" id="Phobius"/>
    </source>
</evidence>
<keyword evidence="1" id="KW-0472">Membrane</keyword>
<evidence type="ECO:0000313" key="3">
    <source>
        <dbReference type="Proteomes" id="UP000595897"/>
    </source>
</evidence>
<feature type="transmembrane region" description="Helical" evidence="1">
    <location>
        <begin position="256"/>
        <end position="274"/>
    </location>
</feature>
<feature type="transmembrane region" description="Helical" evidence="1">
    <location>
        <begin position="183"/>
        <end position="204"/>
    </location>
</feature>
<feature type="transmembrane region" description="Helical" evidence="1">
    <location>
        <begin position="134"/>
        <end position="152"/>
    </location>
</feature>
<dbReference type="EMBL" id="AP024169">
    <property type="protein sequence ID" value="BCN29017.1"/>
    <property type="molecule type" value="Genomic_DNA"/>
</dbReference>
<reference evidence="2 3" key="1">
    <citation type="submission" date="2020-11" db="EMBL/GenBank/DDBJ databases">
        <title>Draft genome sequencing of a Lachnospiraceae strain isolated from anoxic soil subjected to BSD treatment.</title>
        <authorList>
            <person name="Uek A."/>
            <person name="Tonouchi A."/>
        </authorList>
    </citation>
    <scope>NUCLEOTIDE SEQUENCE [LARGE SCALE GENOMIC DNA]</scope>
    <source>
        <strain evidence="2 3">TB5</strain>
    </source>
</reference>
<keyword evidence="1" id="KW-0812">Transmembrane</keyword>
<dbReference type="KEGG" id="ahb:bsdtb5_03120"/>
<keyword evidence="1" id="KW-1133">Transmembrane helix</keyword>
<feature type="transmembrane region" description="Helical" evidence="1">
    <location>
        <begin position="21"/>
        <end position="40"/>
    </location>
</feature>
<feature type="transmembrane region" description="Helical" evidence="1">
    <location>
        <begin position="393"/>
        <end position="412"/>
    </location>
</feature>
<dbReference type="Proteomes" id="UP000595897">
    <property type="component" value="Chromosome"/>
</dbReference>
<accession>A0A7R7IB05</accession>
<evidence type="ECO:0000313" key="2">
    <source>
        <dbReference type="EMBL" id="BCN29017.1"/>
    </source>
</evidence>
<dbReference type="AlphaFoldDB" id="A0A7R7IB05"/>
<evidence type="ECO:0008006" key="4">
    <source>
        <dbReference type="Google" id="ProtNLM"/>
    </source>
</evidence>
<proteinExistence type="predicted"/>
<organism evidence="2 3">
    <name type="scientific">Anaeromicropila herbilytica</name>
    <dbReference type="NCBI Taxonomy" id="2785025"/>
    <lineage>
        <taxon>Bacteria</taxon>
        <taxon>Bacillati</taxon>
        <taxon>Bacillota</taxon>
        <taxon>Clostridia</taxon>
        <taxon>Lachnospirales</taxon>
        <taxon>Lachnospiraceae</taxon>
        <taxon>Anaeromicropila</taxon>
    </lineage>
</organism>
<feature type="transmembrane region" description="Helical" evidence="1">
    <location>
        <begin position="216"/>
        <end position="244"/>
    </location>
</feature>